<dbReference type="InterPro" id="IPR030390">
    <property type="entry name" value="MeTrfase_TrmA_AS"/>
</dbReference>
<dbReference type="EMBL" id="JACOQG010000043">
    <property type="protein sequence ID" value="MBC5781049.1"/>
    <property type="molecule type" value="Genomic_DNA"/>
</dbReference>
<dbReference type="PANTHER" id="PTHR11061">
    <property type="entry name" value="RNA M5U METHYLTRANSFERASE"/>
    <property type="match status" value="1"/>
</dbReference>
<dbReference type="Gene3D" id="2.40.50.1070">
    <property type="match status" value="1"/>
</dbReference>
<evidence type="ECO:0000313" key="8">
    <source>
        <dbReference type="Proteomes" id="UP000649826"/>
    </source>
</evidence>
<dbReference type="Pfam" id="PF05958">
    <property type="entry name" value="tRNA_U5-meth_tr"/>
    <property type="match status" value="1"/>
</dbReference>
<dbReference type="NCBIfam" id="TIGR00479">
    <property type="entry name" value="rumA"/>
    <property type="match status" value="1"/>
</dbReference>
<dbReference type="Gene3D" id="2.40.50.140">
    <property type="entry name" value="Nucleic acid-binding proteins"/>
    <property type="match status" value="1"/>
</dbReference>
<organism evidence="7 8">
    <name type="scientific">Blautia difficilis</name>
    <dbReference type="NCBI Taxonomy" id="2763027"/>
    <lineage>
        <taxon>Bacteria</taxon>
        <taxon>Bacillati</taxon>
        <taxon>Bacillota</taxon>
        <taxon>Clostridia</taxon>
        <taxon>Lachnospirales</taxon>
        <taxon>Lachnospiraceae</taxon>
        <taxon>Blautia</taxon>
    </lineage>
</organism>
<sequence length="573" mass="64740">MEFRKNDLVTLEIEDCGIDGEGIGKADGFTVFVKDAVIGDTVTAKIIKAKKNYGYGRLMEVLKPSPYRVEPKCEFARQCGGCQLQALSYDQQLVFKTNKVKGHLERIGGFTDIPMEPIIGMDELFHYRNKAQFPVGRNKEGKIVTGFYAGRTHNIIENRDCALGVAENKEVLDRVIAHMEKYGIEPYNEATGKGLVRHVLIRYGYFTKEVMVCLILNGNKIPKEEQLVKSLCEIPGMTSITINVNKKHSNVILGEEIRLLWGQEYITDRIGDISYQISPLSFYQVNPMQTQKLYAKALEYADLHGEETVWDLYCGIGTISLFLAQKAKFVRGVEIVPAAIENAKENAKLNGLENTEFFVGKAEEVLPREYKKNGVYADVIVVDPPRKGCDETLLETMIEMNPERIVYVSCDSATLARDLKYLCERGYELRKVCPVDQFGMTVHVETVVLLSQYRDKSTCLDERGSRQIEMQASRLASLLAQKPDDTIEIDLDLDELDATSAETKATYQEIKDYVLKEFGLKVSNLYISQIKRKCGIEVGENYNLPKTENPKVPQCPKEKEDAIKAALKYFAMI</sequence>
<dbReference type="SUPFAM" id="SSF53335">
    <property type="entry name" value="S-adenosyl-L-methionine-dependent methyltransferases"/>
    <property type="match status" value="1"/>
</dbReference>
<accession>A0ABR7IM03</accession>
<dbReference type="PROSITE" id="PS50926">
    <property type="entry name" value="TRAM"/>
    <property type="match status" value="1"/>
</dbReference>
<keyword evidence="2 4" id="KW-0808">Transferase</keyword>
<proteinExistence type="inferred from homology"/>
<dbReference type="InterPro" id="IPR002792">
    <property type="entry name" value="TRAM_dom"/>
</dbReference>
<dbReference type="Pfam" id="PF01938">
    <property type="entry name" value="TRAM"/>
    <property type="match status" value="1"/>
</dbReference>
<evidence type="ECO:0000313" key="7">
    <source>
        <dbReference type="EMBL" id="MBC5781049.1"/>
    </source>
</evidence>
<comment type="caution">
    <text evidence="7">The sequence shown here is derived from an EMBL/GenBank/DDBJ whole genome shotgun (WGS) entry which is preliminary data.</text>
</comment>
<name>A0ABR7IM03_9FIRM</name>
<evidence type="ECO:0000256" key="2">
    <source>
        <dbReference type="ARBA" id="ARBA00022679"/>
    </source>
</evidence>
<keyword evidence="8" id="KW-1185">Reference proteome</keyword>
<feature type="binding site" evidence="4">
    <location>
        <position position="383"/>
    </location>
    <ligand>
        <name>S-adenosyl-L-methionine</name>
        <dbReference type="ChEBI" id="CHEBI:59789"/>
    </ligand>
</feature>
<dbReference type="PROSITE" id="PS51687">
    <property type="entry name" value="SAM_MT_RNA_M5U"/>
    <property type="match status" value="1"/>
</dbReference>
<dbReference type="GO" id="GO:0008168">
    <property type="term" value="F:methyltransferase activity"/>
    <property type="evidence" value="ECO:0007669"/>
    <property type="project" value="UniProtKB-KW"/>
</dbReference>
<evidence type="ECO:0000256" key="1">
    <source>
        <dbReference type="ARBA" id="ARBA00022603"/>
    </source>
</evidence>
<comment type="similarity">
    <text evidence="4">Belongs to the class I-like SAM-binding methyltransferase superfamily. RNA M5U methyltransferase family.</text>
</comment>
<keyword evidence="3 4" id="KW-0949">S-adenosyl-L-methionine</keyword>
<keyword evidence="1 4" id="KW-0489">Methyltransferase</keyword>
<dbReference type="CDD" id="cd02440">
    <property type="entry name" value="AdoMet_MTases"/>
    <property type="match status" value="1"/>
</dbReference>
<evidence type="ECO:0000256" key="4">
    <source>
        <dbReference type="PROSITE-ProRule" id="PRU01024"/>
    </source>
</evidence>
<evidence type="ECO:0000256" key="3">
    <source>
        <dbReference type="ARBA" id="ARBA00022691"/>
    </source>
</evidence>
<reference evidence="7 8" key="1">
    <citation type="submission" date="2020-08" db="EMBL/GenBank/DDBJ databases">
        <title>Genome public.</title>
        <authorList>
            <person name="Liu C."/>
            <person name="Sun Q."/>
        </authorList>
    </citation>
    <scope>NUCLEOTIDE SEQUENCE [LARGE SCALE GENOMIC DNA]</scope>
    <source>
        <strain evidence="7 8">M29</strain>
    </source>
</reference>
<dbReference type="RefSeq" id="WP_186995634.1">
    <property type="nucleotide sequence ID" value="NZ_JACOQG010000043.1"/>
</dbReference>
<feature type="binding site" evidence="4">
    <location>
        <position position="313"/>
    </location>
    <ligand>
        <name>S-adenosyl-L-methionine</name>
        <dbReference type="ChEBI" id="CHEBI:59789"/>
    </ligand>
</feature>
<dbReference type="EC" id="2.1.1.190" evidence="7"/>
<dbReference type="InterPro" id="IPR029063">
    <property type="entry name" value="SAM-dependent_MTases_sf"/>
</dbReference>
<feature type="binding site" evidence="4">
    <location>
        <position position="284"/>
    </location>
    <ligand>
        <name>S-adenosyl-L-methionine</name>
        <dbReference type="ChEBI" id="CHEBI:59789"/>
    </ligand>
</feature>
<gene>
    <name evidence="7" type="primary">rlmD</name>
    <name evidence="7" type="ORF">H8Z82_15660</name>
</gene>
<dbReference type="GO" id="GO:0032259">
    <property type="term" value="P:methylation"/>
    <property type="evidence" value="ECO:0007669"/>
    <property type="project" value="UniProtKB-KW"/>
</dbReference>
<dbReference type="InterPro" id="IPR010280">
    <property type="entry name" value="U5_MeTrfase_fam"/>
</dbReference>
<dbReference type="PANTHER" id="PTHR11061:SF30">
    <property type="entry name" value="TRNA (URACIL(54)-C(5))-METHYLTRANSFERASE"/>
    <property type="match status" value="1"/>
</dbReference>
<feature type="active site" evidence="5">
    <location>
        <position position="410"/>
    </location>
</feature>
<feature type="binding site" evidence="4">
    <location>
        <position position="334"/>
    </location>
    <ligand>
        <name>S-adenosyl-L-methionine</name>
        <dbReference type="ChEBI" id="CHEBI:59789"/>
    </ligand>
</feature>
<feature type="active site" description="Nucleophile" evidence="4">
    <location>
        <position position="410"/>
    </location>
</feature>
<feature type="domain" description="TRAM" evidence="6">
    <location>
        <begin position="2"/>
        <end position="60"/>
    </location>
</feature>
<dbReference type="PROSITE" id="PS01230">
    <property type="entry name" value="TRMA_1"/>
    <property type="match status" value="1"/>
</dbReference>
<dbReference type="Gene3D" id="3.40.50.150">
    <property type="entry name" value="Vaccinia Virus protein VP39"/>
    <property type="match status" value="1"/>
</dbReference>
<evidence type="ECO:0000256" key="5">
    <source>
        <dbReference type="PROSITE-ProRule" id="PRU10015"/>
    </source>
</evidence>
<evidence type="ECO:0000259" key="6">
    <source>
        <dbReference type="PROSITE" id="PS50926"/>
    </source>
</evidence>
<dbReference type="InterPro" id="IPR012340">
    <property type="entry name" value="NA-bd_OB-fold"/>
</dbReference>
<dbReference type="SUPFAM" id="SSF50249">
    <property type="entry name" value="Nucleic acid-binding proteins"/>
    <property type="match status" value="1"/>
</dbReference>
<protein>
    <submittedName>
        <fullName evidence="7">23S rRNA (Uracil(1939)-C(5))-methyltransferase RlmD</fullName>
        <ecNumber evidence="7">2.1.1.190</ecNumber>
    </submittedName>
</protein>
<dbReference type="Proteomes" id="UP000649826">
    <property type="component" value="Unassembled WGS sequence"/>
</dbReference>